<keyword evidence="1" id="KW-1133">Transmembrane helix</keyword>
<name>A0A3Q8WTL6_9ACTO</name>
<dbReference type="RefSeq" id="WP_126040429.1">
    <property type="nucleotide sequence ID" value="NZ_CP034438.1"/>
</dbReference>
<evidence type="ECO:0000313" key="4">
    <source>
        <dbReference type="Proteomes" id="UP000270021"/>
    </source>
</evidence>
<gene>
    <name evidence="3" type="ORF">EJO69_06695</name>
</gene>
<evidence type="ECO:0000313" key="3">
    <source>
        <dbReference type="EMBL" id="AZN30031.1"/>
    </source>
</evidence>
<dbReference type="InterPro" id="IPR005182">
    <property type="entry name" value="YdbS-like_PH"/>
</dbReference>
<organism evidence="3 4">
    <name type="scientific">Flaviflexus salsibiostraticola</name>
    <dbReference type="NCBI Taxonomy" id="1282737"/>
    <lineage>
        <taxon>Bacteria</taxon>
        <taxon>Bacillati</taxon>
        <taxon>Actinomycetota</taxon>
        <taxon>Actinomycetes</taxon>
        <taxon>Actinomycetales</taxon>
        <taxon>Actinomycetaceae</taxon>
        <taxon>Flaviflexus</taxon>
    </lineage>
</organism>
<keyword evidence="4" id="KW-1185">Reference proteome</keyword>
<dbReference type="PANTHER" id="PTHR34473:SF2">
    <property type="entry name" value="UPF0699 TRANSMEMBRANE PROTEIN YDBT"/>
    <property type="match status" value="1"/>
</dbReference>
<proteinExistence type="predicted"/>
<feature type="transmembrane region" description="Helical" evidence="1">
    <location>
        <begin position="25"/>
        <end position="44"/>
    </location>
</feature>
<dbReference type="InterPro" id="IPR003314">
    <property type="entry name" value="Mu-type_HTH"/>
</dbReference>
<evidence type="ECO:0000259" key="2">
    <source>
        <dbReference type="PROSITE" id="PS51702"/>
    </source>
</evidence>
<feature type="domain" description="HTH Mu-type" evidence="2">
    <location>
        <begin position="125"/>
        <end position="163"/>
    </location>
</feature>
<reference evidence="3 4" key="1">
    <citation type="submission" date="2018-12" db="EMBL/GenBank/DDBJ databases">
        <title>Complete genome sequence of Flaviflexus salsibiostraticola KCTC 33148.</title>
        <authorList>
            <person name="Bae J.-W."/>
        </authorList>
    </citation>
    <scope>NUCLEOTIDE SEQUENCE [LARGE SCALE GENOMIC DNA]</scope>
    <source>
        <strain evidence="3 4">KCTC 33148</strain>
    </source>
</reference>
<dbReference type="PANTHER" id="PTHR34473">
    <property type="entry name" value="UPF0699 TRANSMEMBRANE PROTEIN YDBS"/>
    <property type="match status" value="1"/>
</dbReference>
<dbReference type="EMBL" id="CP034438">
    <property type="protein sequence ID" value="AZN30031.1"/>
    <property type="molecule type" value="Genomic_DNA"/>
</dbReference>
<keyword evidence="1" id="KW-0812">Transmembrane</keyword>
<dbReference type="KEGG" id="fsl:EJO69_06695"/>
<dbReference type="PROSITE" id="PS51702">
    <property type="entry name" value="HTH_MU"/>
    <property type="match status" value="1"/>
</dbReference>
<dbReference type="GO" id="GO:0003677">
    <property type="term" value="F:DNA binding"/>
    <property type="evidence" value="ECO:0007669"/>
    <property type="project" value="InterPro"/>
</dbReference>
<dbReference type="OrthoDB" id="7364633at2"/>
<accession>A0A3Q8WTL6</accession>
<evidence type="ECO:0000256" key="1">
    <source>
        <dbReference type="SAM" id="Phobius"/>
    </source>
</evidence>
<keyword evidence="1" id="KW-0472">Membrane</keyword>
<dbReference type="Proteomes" id="UP000270021">
    <property type="component" value="Chromosome"/>
</dbReference>
<feature type="transmembrane region" description="Helical" evidence="1">
    <location>
        <begin position="50"/>
        <end position="69"/>
    </location>
</feature>
<dbReference type="AlphaFoldDB" id="A0A3Q8WTL6"/>
<dbReference type="Pfam" id="PF03703">
    <property type="entry name" value="bPH_2"/>
    <property type="match status" value="1"/>
</dbReference>
<sequence>MTVRTPLAPGVNFVRISTDHAKVRAILGLVWIVPIAVVLVVSLVLWTDLIWIPIGLAALLALAITITAVKVRAVYYTGYHETDEELIVCRGIMFRQLDVVPYGRMQEVKVEDGPLQRRYGLATITMETASTSADAEIPGVPRDEADRLRRRLTELGTTKMEGL</sequence>
<protein>
    <recommendedName>
        <fullName evidence="2">HTH Mu-type domain-containing protein</fullName>
    </recommendedName>
</protein>